<keyword evidence="9" id="KW-1185">Reference proteome</keyword>
<evidence type="ECO:0000256" key="6">
    <source>
        <dbReference type="SAM" id="MobiDB-lite"/>
    </source>
</evidence>
<keyword evidence="1" id="KW-0808">Transferase</keyword>
<feature type="binding site" evidence="5">
    <location>
        <position position="44"/>
    </location>
    <ligand>
        <name>ATP</name>
        <dbReference type="ChEBI" id="CHEBI:30616"/>
    </ligand>
</feature>
<name>A0ABX7NZL9_9BACT</name>
<evidence type="ECO:0000256" key="4">
    <source>
        <dbReference type="ARBA" id="ARBA00022840"/>
    </source>
</evidence>
<dbReference type="CDD" id="cd14014">
    <property type="entry name" value="STKc_PknB_like"/>
    <property type="match status" value="1"/>
</dbReference>
<evidence type="ECO:0000256" key="2">
    <source>
        <dbReference type="ARBA" id="ARBA00022741"/>
    </source>
</evidence>
<dbReference type="Gene3D" id="3.30.200.20">
    <property type="entry name" value="Phosphorylase Kinase, domain 1"/>
    <property type="match status" value="1"/>
</dbReference>
<proteinExistence type="predicted"/>
<dbReference type="EMBL" id="CP071090">
    <property type="protein sequence ID" value="QSQ24260.1"/>
    <property type="molecule type" value="Genomic_DNA"/>
</dbReference>
<feature type="domain" description="Protein kinase" evidence="7">
    <location>
        <begin position="12"/>
        <end position="288"/>
    </location>
</feature>
<gene>
    <name evidence="8" type="ORF">JY651_04650</name>
</gene>
<dbReference type="PANTHER" id="PTHR43289">
    <property type="entry name" value="MITOGEN-ACTIVATED PROTEIN KINASE KINASE KINASE 20-RELATED"/>
    <property type="match status" value="1"/>
</dbReference>
<dbReference type="GO" id="GO:0004674">
    <property type="term" value="F:protein serine/threonine kinase activity"/>
    <property type="evidence" value="ECO:0007669"/>
    <property type="project" value="UniProtKB-KW"/>
</dbReference>
<dbReference type="Proteomes" id="UP000662747">
    <property type="component" value="Chromosome"/>
</dbReference>
<dbReference type="InterPro" id="IPR011009">
    <property type="entry name" value="Kinase-like_dom_sf"/>
</dbReference>
<evidence type="ECO:0000256" key="1">
    <source>
        <dbReference type="ARBA" id="ARBA00022679"/>
    </source>
</evidence>
<organism evidence="8 9">
    <name type="scientific">Pyxidicoccus parkwayensis</name>
    <dbReference type="NCBI Taxonomy" id="2813578"/>
    <lineage>
        <taxon>Bacteria</taxon>
        <taxon>Pseudomonadati</taxon>
        <taxon>Myxococcota</taxon>
        <taxon>Myxococcia</taxon>
        <taxon>Myxococcales</taxon>
        <taxon>Cystobacterineae</taxon>
        <taxon>Myxococcaceae</taxon>
        <taxon>Pyxidicoccus</taxon>
    </lineage>
</organism>
<dbReference type="Gene3D" id="1.10.510.10">
    <property type="entry name" value="Transferase(Phosphotransferase) domain 1"/>
    <property type="match status" value="1"/>
</dbReference>
<dbReference type="PROSITE" id="PS00109">
    <property type="entry name" value="PROTEIN_KINASE_TYR"/>
    <property type="match status" value="1"/>
</dbReference>
<keyword evidence="4 5" id="KW-0067">ATP-binding</keyword>
<evidence type="ECO:0000259" key="7">
    <source>
        <dbReference type="PROSITE" id="PS50011"/>
    </source>
</evidence>
<evidence type="ECO:0000313" key="8">
    <source>
        <dbReference type="EMBL" id="QSQ24260.1"/>
    </source>
</evidence>
<dbReference type="PROSITE" id="PS50011">
    <property type="entry name" value="PROTEIN_KINASE_DOM"/>
    <property type="match status" value="1"/>
</dbReference>
<accession>A0ABX7NZL9</accession>
<evidence type="ECO:0000256" key="5">
    <source>
        <dbReference type="PROSITE-ProRule" id="PRU10141"/>
    </source>
</evidence>
<evidence type="ECO:0000313" key="9">
    <source>
        <dbReference type="Proteomes" id="UP000662747"/>
    </source>
</evidence>
<sequence>MGEAPATYFGKYELLERLGTGGMAVVYRARYTAAPGVSKSVVIKRVLGHYAEDPAFAAMFLNEARISIGLSHGNIVQVFDFGQVEEEYFLAMELVDGQPLSRVLKQSRAQGLPSLPAPLAVGIAIEMCRGLHHAHERTDEQGRPLGLVHRDISPDNVLVSYEGEVKISDFGIAKARVAGRPETDVGVVKGKYPYFSPEQARGHALDARSDVYAVGVVLYQMLCGRRPAEGGELEVMQSIAEGRLVPLASRNARLDSRLVAIVHQALSADLRVRFSTAEALQQALSDWMGMEAPLFRPTTRKHLMAWLFQEELTGMGRAVRVPPEFLRMAETWRETHENLPSVKPGDVTRDEPPRGPRRERQPIPGFSRPVPGEGRGAAVLAPPPLRMALPEVARDAVAVGDTGVPDSAVPEELVLSMSLRWLAVCVGGVGLMVMAVFWWAAMRSSELSGLALQSTPAGAYVFVDGVVRGQTPLTLEFEQSGTSRQVLLVHGGSTPWARTFAPEELAGTVDAALTPLDEMAPPLSAVGSDGMLPQVPVAPAFEIIDQIPSRGLLRPGRKPSLPESRARWMVLDPKHTYTVWLSSLVGALPVSGEQLAARRRFRPLVAVLETVDGLAGSTVQALSGRPSTLPSARVVYFFFLGAGAAQGGPDFEVLNVRDEMTKKVVTLGVDGALHWQDVLPGTQLLVRNLDESRHYVVDVTSLAAGGEGGVRLVTHPGASVSGRQGWGMVQELKVGRYEVSGTRQLAFAMPYRKEPAQVDGAYRVTVGALDPVAVHED</sequence>
<keyword evidence="2 5" id="KW-0547">Nucleotide-binding</keyword>
<dbReference type="InterPro" id="IPR017441">
    <property type="entry name" value="Protein_kinase_ATP_BS"/>
</dbReference>
<dbReference type="SUPFAM" id="SSF56112">
    <property type="entry name" value="Protein kinase-like (PK-like)"/>
    <property type="match status" value="1"/>
</dbReference>
<feature type="compositionally biased region" description="Basic and acidic residues" evidence="6">
    <location>
        <begin position="346"/>
        <end position="361"/>
    </location>
</feature>
<protein>
    <submittedName>
        <fullName evidence="8">Serine/threonine protein kinase</fullName>
    </submittedName>
</protein>
<keyword evidence="3 8" id="KW-0418">Kinase</keyword>
<feature type="region of interest" description="Disordered" evidence="6">
    <location>
        <begin position="336"/>
        <end position="375"/>
    </location>
</feature>
<dbReference type="PROSITE" id="PS00107">
    <property type="entry name" value="PROTEIN_KINASE_ATP"/>
    <property type="match status" value="1"/>
</dbReference>
<keyword evidence="8" id="KW-0723">Serine/threonine-protein kinase</keyword>
<dbReference type="Pfam" id="PF00069">
    <property type="entry name" value="Pkinase"/>
    <property type="match status" value="1"/>
</dbReference>
<dbReference type="InterPro" id="IPR000719">
    <property type="entry name" value="Prot_kinase_dom"/>
</dbReference>
<dbReference type="PANTHER" id="PTHR43289:SF6">
    <property type="entry name" value="SERINE_THREONINE-PROTEIN KINASE NEKL-3"/>
    <property type="match status" value="1"/>
</dbReference>
<evidence type="ECO:0000256" key="3">
    <source>
        <dbReference type="ARBA" id="ARBA00022777"/>
    </source>
</evidence>
<dbReference type="InterPro" id="IPR008266">
    <property type="entry name" value="Tyr_kinase_AS"/>
</dbReference>
<reference evidence="8 9" key="1">
    <citation type="submission" date="2021-02" db="EMBL/GenBank/DDBJ databases">
        <title>De Novo genome assembly of isolated myxobacteria.</title>
        <authorList>
            <person name="Stevens D.C."/>
        </authorList>
    </citation>
    <scope>NUCLEOTIDE SEQUENCE [LARGE SCALE GENOMIC DNA]</scope>
    <source>
        <strain evidence="9">SCPEA02</strain>
    </source>
</reference>
<dbReference type="RefSeq" id="WP_206725826.1">
    <property type="nucleotide sequence ID" value="NZ_CP071090.1"/>
</dbReference>